<evidence type="ECO:0000313" key="2">
    <source>
        <dbReference type="Proteomes" id="UP000623301"/>
    </source>
</evidence>
<comment type="caution">
    <text evidence="1">The sequence shown here is derived from an EMBL/GenBank/DDBJ whole genome shotgun (WGS) entry which is preliminary data.</text>
</comment>
<protein>
    <recommendedName>
        <fullName evidence="3">DUF4919 domain-containing protein</fullName>
    </recommendedName>
</protein>
<evidence type="ECO:0000313" key="1">
    <source>
        <dbReference type="EMBL" id="MBJ2173417.1"/>
    </source>
</evidence>
<dbReference type="InterPro" id="IPR046732">
    <property type="entry name" value="DUF6624"/>
</dbReference>
<proteinExistence type="predicted"/>
<evidence type="ECO:0008006" key="3">
    <source>
        <dbReference type="Google" id="ProtNLM"/>
    </source>
</evidence>
<dbReference type="EMBL" id="JAEHFJ010000002">
    <property type="protein sequence ID" value="MBJ2173417.1"/>
    <property type="molecule type" value="Genomic_DNA"/>
</dbReference>
<dbReference type="Proteomes" id="UP000623301">
    <property type="component" value="Unassembled WGS sequence"/>
</dbReference>
<dbReference type="Pfam" id="PF20329">
    <property type="entry name" value="DUF6624"/>
    <property type="match status" value="1"/>
</dbReference>
<reference evidence="1 2" key="1">
    <citation type="submission" date="2020-12" db="EMBL/GenBank/DDBJ databases">
        <title>Aureibaculum luteum sp. nov. and Aureibaculum flavum sp. nov., novel members of the family Flavobacteriaceae isolated from Antarctic intertidal sediments.</title>
        <authorList>
            <person name="He X."/>
            <person name="Zhang X."/>
        </authorList>
    </citation>
    <scope>NUCLEOTIDE SEQUENCE [LARGE SCALE GENOMIC DNA]</scope>
    <source>
        <strain evidence="1 2">A20</strain>
    </source>
</reference>
<keyword evidence="2" id="KW-1185">Reference proteome</keyword>
<sequence length="208" mass="24741">MKRIFFILMIVIFSSSIYGQLEQPTEKKLDSLKTKLETLFMEDQLFRRLYQDAEKKFGKDSDEMEYFWKVVEEQDKRIEIEFIKILEKYGWLGSNQVGRLANGALFSIIQHSSIETKEKYAPLMKESVLRKESQPMHYARLMDRMLVNDNKPQIYGSQTTNDKNGNAIFFEIEKPEFVNKRRKEINLDGIESFAKERSIEWNITQKEK</sequence>
<name>A0ABS0WN61_9FLAO</name>
<organism evidence="1 2">
    <name type="scientific">Aureibaculum flavum</name>
    <dbReference type="NCBI Taxonomy" id="2795986"/>
    <lineage>
        <taxon>Bacteria</taxon>
        <taxon>Pseudomonadati</taxon>
        <taxon>Bacteroidota</taxon>
        <taxon>Flavobacteriia</taxon>
        <taxon>Flavobacteriales</taxon>
        <taxon>Flavobacteriaceae</taxon>
        <taxon>Aureibaculum</taxon>
    </lineage>
</organism>
<dbReference type="RefSeq" id="WP_198840217.1">
    <property type="nucleotide sequence ID" value="NZ_JAEHFJ010000002.1"/>
</dbReference>
<accession>A0ABS0WN61</accession>
<gene>
    <name evidence="1" type="ORF">JBL43_04170</name>
</gene>